<dbReference type="GO" id="GO:0004806">
    <property type="term" value="F:triacylglycerol lipase activity"/>
    <property type="evidence" value="ECO:0007669"/>
    <property type="project" value="TreeGrafter"/>
</dbReference>
<dbReference type="Pfam" id="PF13472">
    <property type="entry name" value="Lipase_GDSL_2"/>
    <property type="match status" value="1"/>
</dbReference>
<feature type="active site" evidence="1">
    <location>
        <position position="246"/>
    </location>
</feature>
<dbReference type="GO" id="GO:0019433">
    <property type="term" value="P:triglyceride catabolic process"/>
    <property type="evidence" value="ECO:0007669"/>
    <property type="project" value="TreeGrafter"/>
</dbReference>
<protein>
    <submittedName>
        <fullName evidence="5">GDSL-like lipase/acylhydrolase family protein</fullName>
    </submittedName>
</protein>
<dbReference type="InterPro" id="IPR036514">
    <property type="entry name" value="SGNH_hydro_sf"/>
</dbReference>
<dbReference type="OrthoDB" id="5503950at2"/>
<dbReference type="RefSeq" id="WP_145795382.1">
    <property type="nucleotide sequence ID" value="NZ_BAAABR010000047.1"/>
</dbReference>
<dbReference type="InterPro" id="IPR013830">
    <property type="entry name" value="SGNH_hydro"/>
</dbReference>
<dbReference type="PANTHER" id="PTHR37981:SF1">
    <property type="entry name" value="SGNH HYDROLASE-TYPE ESTERASE DOMAIN-CONTAINING PROTEIN"/>
    <property type="match status" value="1"/>
</dbReference>
<feature type="disulfide bond" evidence="2">
    <location>
        <begin position="119"/>
        <end position="129"/>
    </location>
</feature>
<accession>A0A561EYW3</accession>
<feature type="domain" description="SGNH hydrolase-type esterase" evidence="4">
    <location>
        <begin position="32"/>
        <end position="254"/>
    </location>
</feature>
<feature type="signal peptide" evidence="3">
    <location>
        <begin position="1"/>
        <end position="23"/>
    </location>
</feature>
<evidence type="ECO:0000256" key="1">
    <source>
        <dbReference type="PIRSR" id="PIRSR637460-1"/>
    </source>
</evidence>
<evidence type="ECO:0000313" key="6">
    <source>
        <dbReference type="Proteomes" id="UP000318416"/>
    </source>
</evidence>
<comment type="caution">
    <text evidence="5">The sequence shown here is derived from an EMBL/GenBank/DDBJ whole genome shotgun (WGS) entry which is preliminary data.</text>
</comment>
<dbReference type="SUPFAM" id="SSF52266">
    <property type="entry name" value="SGNH hydrolase"/>
    <property type="match status" value="1"/>
</dbReference>
<feature type="disulfide bond" evidence="2">
    <location>
        <begin position="53"/>
        <end position="78"/>
    </location>
</feature>
<keyword evidence="6" id="KW-1185">Reference proteome</keyword>
<dbReference type="CDD" id="cd01823">
    <property type="entry name" value="SEST_like"/>
    <property type="match status" value="1"/>
</dbReference>
<dbReference type="InterPro" id="IPR037460">
    <property type="entry name" value="SEST-like"/>
</dbReference>
<reference evidence="5 6" key="1">
    <citation type="submission" date="2019-06" db="EMBL/GenBank/DDBJ databases">
        <title>Sequencing the genomes of 1000 actinobacteria strains.</title>
        <authorList>
            <person name="Klenk H.-P."/>
        </authorList>
    </citation>
    <scope>NUCLEOTIDE SEQUENCE [LARGE SCALE GENOMIC DNA]</scope>
    <source>
        <strain evidence="5 6">DSM 41649</strain>
    </source>
</reference>
<dbReference type="AlphaFoldDB" id="A0A561EYW3"/>
<keyword evidence="5" id="KW-0378">Hydrolase</keyword>
<dbReference type="EMBL" id="VIVR01000001">
    <property type="protein sequence ID" value="TWE20803.1"/>
    <property type="molecule type" value="Genomic_DNA"/>
</dbReference>
<dbReference type="Gene3D" id="3.40.50.1110">
    <property type="entry name" value="SGNH hydrolase"/>
    <property type="match status" value="1"/>
</dbReference>
<proteinExistence type="predicted"/>
<keyword evidence="2" id="KW-1015">Disulfide bond</keyword>
<dbReference type="Proteomes" id="UP000318416">
    <property type="component" value="Unassembled WGS sequence"/>
</dbReference>
<feature type="chain" id="PRO_5021872766" evidence="3">
    <location>
        <begin position="24"/>
        <end position="266"/>
    </location>
</feature>
<gene>
    <name evidence="5" type="ORF">FB465_5962</name>
</gene>
<evidence type="ECO:0000256" key="3">
    <source>
        <dbReference type="SAM" id="SignalP"/>
    </source>
</evidence>
<dbReference type="PANTHER" id="PTHR37981">
    <property type="entry name" value="LIPASE 2"/>
    <property type="match status" value="1"/>
</dbReference>
<organism evidence="5 6">
    <name type="scientific">Kitasatospora atroaurantiaca</name>
    <dbReference type="NCBI Taxonomy" id="285545"/>
    <lineage>
        <taxon>Bacteria</taxon>
        <taxon>Bacillati</taxon>
        <taxon>Actinomycetota</taxon>
        <taxon>Actinomycetes</taxon>
        <taxon>Kitasatosporales</taxon>
        <taxon>Streptomycetaceae</taxon>
        <taxon>Kitasatospora</taxon>
    </lineage>
</organism>
<feature type="disulfide bond" evidence="2">
    <location>
        <begin position="179"/>
        <end position="225"/>
    </location>
</feature>
<evidence type="ECO:0000259" key="4">
    <source>
        <dbReference type="Pfam" id="PF13472"/>
    </source>
</evidence>
<keyword evidence="3" id="KW-0732">Signal</keyword>
<name>A0A561EYW3_9ACTN</name>
<evidence type="ECO:0000313" key="5">
    <source>
        <dbReference type="EMBL" id="TWE20803.1"/>
    </source>
</evidence>
<sequence>MRHQILAAAVALPLVLGASPASAAQPGAHYAALGDSYAAGVAAGSYDKASGDCHRSARSYPALWAAEHHPAAFLSVACSGAATQHVIRDQLPRVPADSTLVTLTVGGNDLDFATAAAACLQPLTTDARCDRALDESERLLREELPGNLEQTYRAVSAAAPAARVVVTGYPHLLETGTTCWVGTDARRARFNALTDRLDELIQRQADKQGFRFADVRSPFSGHGVCARSGEEWITRIVLTSIWESFHPTPEGQARGYLPNVSAAAAE</sequence>
<feature type="active site" description="Nucleophile" evidence="1">
    <location>
        <position position="36"/>
    </location>
</feature>
<evidence type="ECO:0000256" key="2">
    <source>
        <dbReference type="PIRSR" id="PIRSR637460-2"/>
    </source>
</evidence>